<keyword evidence="10" id="KW-1185">Reference proteome</keyword>
<reference evidence="9 10" key="1">
    <citation type="submission" date="2017-04" db="EMBL/GenBank/DDBJ databases">
        <authorList>
            <person name="Afonso C.L."/>
            <person name="Miller P.J."/>
            <person name="Scott M.A."/>
            <person name="Spackman E."/>
            <person name="Goraichik I."/>
            <person name="Dimitrov K.M."/>
            <person name="Suarez D.L."/>
            <person name="Swayne D.E."/>
        </authorList>
    </citation>
    <scope>NUCLEOTIDE SEQUENCE [LARGE SCALE GENOMIC DNA]</scope>
    <source>
        <strain evidence="9 10">CGMCC 1.10972</strain>
    </source>
</reference>
<keyword evidence="6 8" id="KW-1133">Transmembrane helix</keyword>
<feature type="transmembrane region" description="Helical" evidence="8">
    <location>
        <begin position="138"/>
        <end position="159"/>
    </location>
</feature>
<dbReference type="GO" id="GO:0005886">
    <property type="term" value="C:plasma membrane"/>
    <property type="evidence" value="ECO:0007669"/>
    <property type="project" value="UniProtKB-SubCell"/>
</dbReference>
<accession>A0A1W1ZDS5</accession>
<evidence type="ECO:0000256" key="1">
    <source>
        <dbReference type="ARBA" id="ARBA00004651"/>
    </source>
</evidence>
<name>A0A1W1ZDS5_9HYPH</name>
<dbReference type="RefSeq" id="WP_084408781.1">
    <property type="nucleotide sequence ID" value="NZ_FWXR01000002.1"/>
</dbReference>
<keyword evidence="4 8" id="KW-1003">Cell membrane</keyword>
<organism evidence="9 10">
    <name type="scientific">Fulvimarina manganoxydans</name>
    <dbReference type="NCBI Taxonomy" id="937218"/>
    <lineage>
        <taxon>Bacteria</taxon>
        <taxon>Pseudomonadati</taxon>
        <taxon>Pseudomonadota</taxon>
        <taxon>Alphaproteobacteria</taxon>
        <taxon>Hyphomicrobiales</taxon>
        <taxon>Aurantimonadaceae</taxon>
        <taxon>Fulvimarina</taxon>
    </lineage>
</organism>
<dbReference type="STRING" id="937218.SAMN06297251_102351"/>
<evidence type="ECO:0000313" key="9">
    <source>
        <dbReference type="EMBL" id="SMC46516.1"/>
    </source>
</evidence>
<evidence type="ECO:0000256" key="8">
    <source>
        <dbReference type="RuleBase" id="RU363041"/>
    </source>
</evidence>
<feature type="transmembrane region" description="Helical" evidence="8">
    <location>
        <begin position="106"/>
        <end position="126"/>
    </location>
</feature>
<dbReference type="InterPro" id="IPR002781">
    <property type="entry name" value="TM_pro_TauE-like"/>
</dbReference>
<comment type="similarity">
    <text evidence="2 8">Belongs to the 4-toluene sulfonate uptake permease (TSUP) (TC 2.A.102) family.</text>
</comment>
<feature type="transmembrane region" description="Helical" evidence="8">
    <location>
        <begin position="81"/>
        <end position="100"/>
    </location>
</feature>
<dbReference type="PANTHER" id="PTHR30269:SF37">
    <property type="entry name" value="MEMBRANE TRANSPORTER PROTEIN"/>
    <property type="match status" value="1"/>
</dbReference>
<dbReference type="PANTHER" id="PTHR30269">
    <property type="entry name" value="TRANSMEMBRANE PROTEIN YFCA"/>
    <property type="match status" value="1"/>
</dbReference>
<dbReference type="Proteomes" id="UP000192656">
    <property type="component" value="Unassembled WGS sequence"/>
</dbReference>
<keyword evidence="3" id="KW-0813">Transport</keyword>
<keyword evidence="7 8" id="KW-0472">Membrane</keyword>
<proteinExistence type="inferred from homology"/>
<feature type="transmembrane region" description="Helical" evidence="8">
    <location>
        <begin position="40"/>
        <end position="60"/>
    </location>
</feature>
<dbReference type="OrthoDB" id="9800873at2"/>
<keyword evidence="5 8" id="KW-0812">Transmembrane</keyword>
<gene>
    <name evidence="9" type="ORF">SAMN06297251_102351</name>
</gene>
<dbReference type="AlphaFoldDB" id="A0A1W1ZDS5"/>
<feature type="transmembrane region" description="Helical" evidence="8">
    <location>
        <begin position="171"/>
        <end position="195"/>
    </location>
</feature>
<evidence type="ECO:0000256" key="3">
    <source>
        <dbReference type="ARBA" id="ARBA00022448"/>
    </source>
</evidence>
<evidence type="ECO:0000256" key="4">
    <source>
        <dbReference type="ARBA" id="ARBA00022475"/>
    </source>
</evidence>
<evidence type="ECO:0000256" key="5">
    <source>
        <dbReference type="ARBA" id="ARBA00022692"/>
    </source>
</evidence>
<dbReference type="InterPro" id="IPR052017">
    <property type="entry name" value="TSUP"/>
</dbReference>
<evidence type="ECO:0000256" key="6">
    <source>
        <dbReference type="ARBA" id="ARBA00022989"/>
    </source>
</evidence>
<comment type="subcellular location">
    <subcellularLocation>
        <location evidence="1 8">Cell membrane</location>
        <topology evidence="1 8">Multi-pass membrane protein</topology>
    </subcellularLocation>
</comment>
<sequence>MTPMTALDPSSLALLAAIFVLGGLVKGALGFGLPLTTMAILPFFVPIDFALAVNALVLPFTNIAQFVQAQRMRETILRFRTVLFGVVIGVPAGGALVSLIPDSALLVSLGAFVLLFVGLTLAKPTLAIAAPAENPVGLVVGVAAGIVGALTTANGPLFVMYLVGLKVDRKLFVSTLSLLFIVSGVLISGTFFAAGLIDMTRFAVSALCIPASLAGMAAGNAIGERISADRFRLGVLLVLAVLAFNLILTGASGQ</sequence>
<dbReference type="Pfam" id="PF01925">
    <property type="entry name" value="TauE"/>
    <property type="match status" value="1"/>
</dbReference>
<evidence type="ECO:0000256" key="2">
    <source>
        <dbReference type="ARBA" id="ARBA00009142"/>
    </source>
</evidence>
<dbReference type="EMBL" id="FWXR01000002">
    <property type="protein sequence ID" value="SMC46516.1"/>
    <property type="molecule type" value="Genomic_DNA"/>
</dbReference>
<feature type="transmembrane region" description="Helical" evidence="8">
    <location>
        <begin position="231"/>
        <end position="251"/>
    </location>
</feature>
<evidence type="ECO:0000313" key="10">
    <source>
        <dbReference type="Proteomes" id="UP000192656"/>
    </source>
</evidence>
<protein>
    <recommendedName>
        <fullName evidence="8">Probable membrane transporter protein</fullName>
    </recommendedName>
</protein>
<evidence type="ECO:0000256" key="7">
    <source>
        <dbReference type="ARBA" id="ARBA00023136"/>
    </source>
</evidence>